<dbReference type="AlphaFoldDB" id="A0ABD0QCF6"/>
<name>A0ABD0QCF6_CIRMR</name>
<accession>A0ABD0QCF6</accession>
<evidence type="ECO:0000313" key="1">
    <source>
        <dbReference type="EMBL" id="KAL0183565.1"/>
    </source>
</evidence>
<feature type="non-terminal residue" evidence="1">
    <location>
        <position position="54"/>
    </location>
</feature>
<gene>
    <name evidence="1" type="ORF">M9458_019261</name>
</gene>
<evidence type="ECO:0000313" key="2">
    <source>
        <dbReference type="Proteomes" id="UP001529510"/>
    </source>
</evidence>
<comment type="caution">
    <text evidence="1">The sequence shown here is derived from an EMBL/GenBank/DDBJ whole genome shotgun (WGS) entry which is preliminary data.</text>
</comment>
<reference evidence="1 2" key="1">
    <citation type="submission" date="2024-05" db="EMBL/GenBank/DDBJ databases">
        <title>Genome sequencing and assembly of Indian major carp, Cirrhinus mrigala (Hamilton, 1822).</title>
        <authorList>
            <person name="Mohindra V."/>
            <person name="Chowdhury L.M."/>
            <person name="Lal K."/>
            <person name="Jena J.K."/>
        </authorList>
    </citation>
    <scope>NUCLEOTIDE SEQUENCE [LARGE SCALE GENOMIC DNA]</scope>
    <source>
        <strain evidence="1">CM1030</strain>
        <tissue evidence="1">Blood</tissue>
    </source>
</reference>
<dbReference type="EMBL" id="JAMKFB020000009">
    <property type="protein sequence ID" value="KAL0183565.1"/>
    <property type="molecule type" value="Genomic_DNA"/>
</dbReference>
<feature type="non-terminal residue" evidence="1">
    <location>
        <position position="1"/>
    </location>
</feature>
<keyword evidence="2" id="KW-1185">Reference proteome</keyword>
<sequence>SLENVLLDVKELQRGMDLTRREYSMHGHNTLLKDFIQQNENKLKKLQDDAKIAQ</sequence>
<dbReference type="Proteomes" id="UP001529510">
    <property type="component" value="Unassembled WGS sequence"/>
</dbReference>
<organism evidence="1 2">
    <name type="scientific">Cirrhinus mrigala</name>
    <name type="common">Mrigala</name>
    <dbReference type="NCBI Taxonomy" id="683832"/>
    <lineage>
        <taxon>Eukaryota</taxon>
        <taxon>Metazoa</taxon>
        <taxon>Chordata</taxon>
        <taxon>Craniata</taxon>
        <taxon>Vertebrata</taxon>
        <taxon>Euteleostomi</taxon>
        <taxon>Actinopterygii</taxon>
        <taxon>Neopterygii</taxon>
        <taxon>Teleostei</taxon>
        <taxon>Ostariophysi</taxon>
        <taxon>Cypriniformes</taxon>
        <taxon>Cyprinidae</taxon>
        <taxon>Labeoninae</taxon>
        <taxon>Labeonini</taxon>
        <taxon>Cirrhinus</taxon>
    </lineage>
</organism>
<dbReference type="PANTHER" id="PTHR45857:SF5">
    <property type="entry name" value="FORMIN-LIKE PROTEIN 2"/>
    <property type="match status" value="1"/>
</dbReference>
<protein>
    <submittedName>
        <fullName evidence="1">Uncharacterized protein</fullName>
    </submittedName>
</protein>
<dbReference type="PANTHER" id="PTHR45857">
    <property type="entry name" value="FORMIN-LIKE PROTEIN"/>
    <property type="match status" value="1"/>
</dbReference>
<proteinExistence type="predicted"/>
<dbReference type="InterPro" id="IPR043592">
    <property type="entry name" value="FMNL_animal"/>
</dbReference>